<comment type="caution">
    <text evidence="5">The sequence shown here is derived from an EMBL/GenBank/DDBJ whole genome shotgun (WGS) entry which is preliminary data.</text>
</comment>
<evidence type="ECO:0000256" key="2">
    <source>
        <dbReference type="ARBA" id="ARBA00022771"/>
    </source>
</evidence>
<keyword evidence="1" id="KW-0479">Metal-binding</keyword>
<dbReference type="InterPro" id="IPR000433">
    <property type="entry name" value="Znf_ZZ"/>
</dbReference>
<accession>A0AAV5SBK2</accession>
<dbReference type="Proteomes" id="UP001432027">
    <property type="component" value="Unassembled WGS sequence"/>
</dbReference>
<dbReference type="AlphaFoldDB" id="A0AAV5SBK2"/>
<protein>
    <recommendedName>
        <fullName evidence="4">ZZ-type domain-containing protein</fullName>
    </recommendedName>
</protein>
<sequence length="121" mass="13355">MESELIKERKVLTKEEKAVRTEMLKQSRAAFNGSSFLCDSCDVWLSPSTGRFSCMVCVDYDVCLECMIKGVHPTHALARLTDAETLIPSDNGTTVKVGDVFESKPRFVTTSNVVPTNTSNC</sequence>
<evidence type="ECO:0000313" key="5">
    <source>
        <dbReference type="EMBL" id="GMS79538.1"/>
    </source>
</evidence>
<organism evidence="5 6">
    <name type="scientific">Pristionchus entomophagus</name>
    <dbReference type="NCBI Taxonomy" id="358040"/>
    <lineage>
        <taxon>Eukaryota</taxon>
        <taxon>Metazoa</taxon>
        <taxon>Ecdysozoa</taxon>
        <taxon>Nematoda</taxon>
        <taxon>Chromadorea</taxon>
        <taxon>Rhabditida</taxon>
        <taxon>Rhabditina</taxon>
        <taxon>Diplogasteromorpha</taxon>
        <taxon>Diplogasteroidea</taxon>
        <taxon>Neodiplogasteridae</taxon>
        <taxon>Pristionchus</taxon>
    </lineage>
</organism>
<evidence type="ECO:0000256" key="1">
    <source>
        <dbReference type="ARBA" id="ARBA00022723"/>
    </source>
</evidence>
<gene>
    <name evidence="5" type="ORF">PENTCL1PPCAC_1713</name>
</gene>
<dbReference type="SMART" id="SM00291">
    <property type="entry name" value="ZnF_ZZ"/>
    <property type="match status" value="1"/>
</dbReference>
<evidence type="ECO:0000256" key="3">
    <source>
        <dbReference type="ARBA" id="ARBA00022833"/>
    </source>
</evidence>
<reference evidence="5" key="1">
    <citation type="submission" date="2023-10" db="EMBL/GenBank/DDBJ databases">
        <title>Genome assembly of Pristionchus species.</title>
        <authorList>
            <person name="Yoshida K."/>
            <person name="Sommer R.J."/>
        </authorList>
    </citation>
    <scope>NUCLEOTIDE SEQUENCE</scope>
    <source>
        <strain evidence="5">RS0144</strain>
    </source>
</reference>
<dbReference type="InterPro" id="IPR043145">
    <property type="entry name" value="Znf_ZZ_sf"/>
</dbReference>
<dbReference type="GO" id="GO:0008270">
    <property type="term" value="F:zinc ion binding"/>
    <property type="evidence" value="ECO:0007669"/>
    <property type="project" value="UniProtKB-KW"/>
</dbReference>
<keyword evidence="3" id="KW-0862">Zinc</keyword>
<dbReference type="PANTHER" id="PTHR15090">
    <property type="entry name" value="SEQUESTOSOME 1-RELATED"/>
    <property type="match status" value="1"/>
</dbReference>
<evidence type="ECO:0000313" key="6">
    <source>
        <dbReference type="Proteomes" id="UP001432027"/>
    </source>
</evidence>
<dbReference type="InterPro" id="IPR052260">
    <property type="entry name" value="Autophagy_Rcpt_SigReg"/>
</dbReference>
<keyword evidence="6" id="KW-1185">Reference proteome</keyword>
<proteinExistence type="predicted"/>
<name>A0AAV5SBK2_9BILA</name>
<evidence type="ECO:0000259" key="4">
    <source>
        <dbReference type="SMART" id="SM00291"/>
    </source>
</evidence>
<feature type="domain" description="ZZ-type" evidence="4">
    <location>
        <begin position="32"/>
        <end position="77"/>
    </location>
</feature>
<dbReference type="SUPFAM" id="SSF57850">
    <property type="entry name" value="RING/U-box"/>
    <property type="match status" value="1"/>
</dbReference>
<keyword evidence="2" id="KW-0863">Zinc-finger</keyword>
<dbReference type="Gene3D" id="3.30.60.90">
    <property type="match status" value="1"/>
</dbReference>
<dbReference type="PANTHER" id="PTHR15090:SF8">
    <property type="entry name" value="ZZ-TYPE ZINC FINGER-CONTAINING PROTEIN"/>
    <property type="match status" value="1"/>
</dbReference>
<dbReference type="EMBL" id="BTSX01000001">
    <property type="protein sequence ID" value="GMS79538.1"/>
    <property type="molecule type" value="Genomic_DNA"/>
</dbReference>